<dbReference type="EMBL" id="NEVL01000003">
    <property type="protein sequence ID" value="OZI36351.1"/>
    <property type="molecule type" value="Genomic_DNA"/>
</dbReference>
<reference evidence="2 3" key="1">
    <citation type="submission" date="2017-05" db="EMBL/GenBank/DDBJ databases">
        <title>Complete and WGS of Bordetella genogroups.</title>
        <authorList>
            <person name="Spilker T."/>
            <person name="LiPuma J."/>
        </authorList>
    </citation>
    <scope>NUCLEOTIDE SEQUENCE [LARGE SCALE GENOMIC DNA]</scope>
    <source>
        <strain evidence="2 3">AU17610</strain>
    </source>
</reference>
<proteinExistence type="predicted"/>
<dbReference type="OrthoDB" id="8642119at2"/>
<name>A0A261SH26_9BORD</name>
<dbReference type="Proteomes" id="UP000217005">
    <property type="component" value="Unassembled WGS sequence"/>
</dbReference>
<gene>
    <name evidence="2" type="ORF">CEG14_15215</name>
</gene>
<accession>A0A261SH26</accession>
<keyword evidence="1" id="KW-1133">Transmembrane helix</keyword>
<keyword evidence="1" id="KW-0472">Membrane</keyword>
<dbReference type="RefSeq" id="WP_094827157.1">
    <property type="nucleotide sequence ID" value="NZ_NEVL01000003.1"/>
</dbReference>
<organism evidence="2 3">
    <name type="scientific">Bordetella genomosp. 1</name>
    <dbReference type="NCBI Taxonomy" id="1395607"/>
    <lineage>
        <taxon>Bacteria</taxon>
        <taxon>Pseudomonadati</taxon>
        <taxon>Pseudomonadota</taxon>
        <taxon>Betaproteobacteria</taxon>
        <taxon>Burkholderiales</taxon>
        <taxon>Alcaligenaceae</taxon>
        <taxon>Bordetella</taxon>
    </lineage>
</organism>
<feature type="transmembrane region" description="Helical" evidence="1">
    <location>
        <begin position="21"/>
        <end position="39"/>
    </location>
</feature>
<comment type="caution">
    <text evidence="2">The sequence shown here is derived from an EMBL/GenBank/DDBJ whole genome shotgun (WGS) entry which is preliminary data.</text>
</comment>
<keyword evidence="1" id="KW-0812">Transmembrane</keyword>
<evidence type="ECO:0008006" key="4">
    <source>
        <dbReference type="Google" id="ProtNLM"/>
    </source>
</evidence>
<protein>
    <recommendedName>
        <fullName evidence="4">Pilus assembly protein</fullName>
    </recommendedName>
</protein>
<sequence length="244" mass="25689">MSARHRMPWPGTARPHDRGQALAEMVLLGALLIVCWHAFGQFYRVRGMALHASESARLWAFSRAAGAPLAAEQQADALGGAPMALSAVGVSAPASAARPARLLAADWLRLTNRLDGVVAASVAPAAPARAQASAAAALPSRRADTAMPSLWGVPEPESAAQAARLPARRLLLATQSGSAASTADMQQRLAHSRTGWRNAAEPSLALARRVARAGEPIDRPWRARHLTPDWLRPWADIADAGAAP</sequence>
<evidence type="ECO:0000313" key="2">
    <source>
        <dbReference type="EMBL" id="OZI36351.1"/>
    </source>
</evidence>
<dbReference type="AlphaFoldDB" id="A0A261SH26"/>
<evidence type="ECO:0000313" key="3">
    <source>
        <dbReference type="Proteomes" id="UP000217005"/>
    </source>
</evidence>
<evidence type="ECO:0000256" key="1">
    <source>
        <dbReference type="SAM" id="Phobius"/>
    </source>
</evidence>